<keyword evidence="1" id="KW-0805">Transcription regulation</keyword>
<keyword evidence="3" id="KW-0804">Transcription</keyword>
<protein>
    <recommendedName>
        <fullName evidence="4">HTH deoR-type domain-containing protein</fullName>
    </recommendedName>
</protein>
<dbReference type="SMART" id="SM00420">
    <property type="entry name" value="HTH_DEOR"/>
    <property type="match status" value="1"/>
</dbReference>
<dbReference type="Pfam" id="PF08220">
    <property type="entry name" value="HTH_DeoR"/>
    <property type="match status" value="1"/>
</dbReference>
<dbReference type="InterPro" id="IPR001034">
    <property type="entry name" value="DeoR_HTH"/>
</dbReference>
<evidence type="ECO:0000313" key="5">
    <source>
        <dbReference type="EMBL" id="GAI30101.1"/>
    </source>
</evidence>
<dbReference type="PANTHER" id="PTHR30363:SF44">
    <property type="entry name" value="AGA OPERON TRANSCRIPTIONAL REPRESSOR-RELATED"/>
    <property type="match status" value="1"/>
</dbReference>
<evidence type="ECO:0000256" key="3">
    <source>
        <dbReference type="ARBA" id="ARBA00023163"/>
    </source>
</evidence>
<dbReference type="EMBL" id="BARV01018033">
    <property type="protein sequence ID" value="GAI30101.1"/>
    <property type="molecule type" value="Genomic_DNA"/>
</dbReference>
<evidence type="ECO:0000259" key="4">
    <source>
        <dbReference type="PROSITE" id="PS51000"/>
    </source>
</evidence>
<dbReference type="PROSITE" id="PS00894">
    <property type="entry name" value="HTH_DEOR_1"/>
    <property type="match status" value="1"/>
</dbReference>
<dbReference type="AlphaFoldDB" id="X1NIQ9"/>
<dbReference type="PANTHER" id="PTHR30363">
    <property type="entry name" value="HTH-TYPE TRANSCRIPTIONAL REGULATOR SRLR-RELATED"/>
    <property type="match status" value="1"/>
</dbReference>
<organism evidence="5">
    <name type="scientific">marine sediment metagenome</name>
    <dbReference type="NCBI Taxonomy" id="412755"/>
    <lineage>
        <taxon>unclassified sequences</taxon>
        <taxon>metagenomes</taxon>
        <taxon>ecological metagenomes</taxon>
    </lineage>
</organism>
<dbReference type="PROSITE" id="PS51000">
    <property type="entry name" value="HTH_DEOR_2"/>
    <property type="match status" value="1"/>
</dbReference>
<name>X1NIQ9_9ZZZZ</name>
<dbReference type="SMART" id="SM01134">
    <property type="entry name" value="DeoRC"/>
    <property type="match status" value="1"/>
</dbReference>
<dbReference type="InterPro" id="IPR018356">
    <property type="entry name" value="Tscrpt_reg_HTH_DeoR_CS"/>
</dbReference>
<comment type="caution">
    <text evidence="5">The sequence shown here is derived from an EMBL/GenBank/DDBJ whole genome shotgun (WGS) entry which is preliminary data.</text>
</comment>
<dbReference type="Gene3D" id="3.40.50.1360">
    <property type="match status" value="1"/>
</dbReference>
<reference evidence="5" key="1">
    <citation type="journal article" date="2014" name="Front. Microbiol.">
        <title>High frequency of phylogenetically diverse reductive dehalogenase-homologous genes in deep subseafloor sedimentary metagenomes.</title>
        <authorList>
            <person name="Kawai M."/>
            <person name="Futagami T."/>
            <person name="Toyoda A."/>
            <person name="Takaki Y."/>
            <person name="Nishi S."/>
            <person name="Hori S."/>
            <person name="Arai W."/>
            <person name="Tsubouchi T."/>
            <person name="Morono Y."/>
            <person name="Uchiyama I."/>
            <person name="Ito T."/>
            <person name="Fujiyama A."/>
            <person name="Inagaki F."/>
            <person name="Takami H."/>
        </authorList>
    </citation>
    <scope>NUCLEOTIDE SEQUENCE</scope>
    <source>
        <strain evidence="5">Expedition CK06-06</strain>
    </source>
</reference>
<keyword evidence="2" id="KW-0238">DNA-binding</keyword>
<feature type="domain" description="HTH deoR-type" evidence="4">
    <location>
        <begin position="3"/>
        <end position="58"/>
    </location>
</feature>
<dbReference type="GO" id="GO:0003700">
    <property type="term" value="F:DNA-binding transcription factor activity"/>
    <property type="evidence" value="ECO:0007669"/>
    <property type="project" value="InterPro"/>
</dbReference>
<accession>X1NIQ9</accession>
<dbReference type="InterPro" id="IPR050313">
    <property type="entry name" value="Carb_Metab_HTH_regulators"/>
</dbReference>
<feature type="non-terminal residue" evidence="5">
    <location>
        <position position="219"/>
    </location>
</feature>
<proteinExistence type="predicted"/>
<dbReference type="SUPFAM" id="SSF100950">
    <property type="entry name" value="NagB/RpiA/CoA transferase-like"/>
    <property type="match status" value="1"/>
</dbReference>
<dbReference type="SUPFAM" id="SSF46785">
    <property type="entry name" value="Winged helix' DNA-binding domain"/>
    <property type="match status" value="1"/>
</dbReference>
<evidence type="ECO:0000256" key="1">
    <source>
        <dbReference type="ARBA" id="ARBA00023015"/>
    </source>
</evidence>
<dbReference type="InterPro" id="IPR036390">
    <property type="entry name" value="WH_DNA-bd_sf"/>
</dbReference>
<dbReference type="GO" id="GO:0003677">
    <property type="term" value="F:DNA binding"/>
    <property type="evidence" value="ECO:0007669"/>
    <property type="project" value="UniProtKB-KW"/>
</dbReference>
<gene>
    <name evidence="5" type="ORF">S06H3_30605</name>
</gene>
<sequence length="219" mass="24087">MKRSDRLENLKRIIFKSGYCSINSLIGEINYSPSTLRRDLLILEKQGIIERWHGGATPIDFTRLSYSSRLNINKEEKEEIGIKAANLVKDNQVVIMDAGSTASMVANNLIDKKNLTIITTAINIAKQLSSLSNFEVILTGGILKLETNSLVGHLSELVIQHVNANIAFIACDSISPNLDVMFVSFEFAKLKKVIMDSSTVKVLIADSSKFGKINIASTG</sequence>
<evidence type="ECO:0000256" key="2">
    <source>
        <dbReference type="ARBA" id="ARBA00023125"/>
    </source>
</evidence>
<dbReference type="PRINTS" id="PR00037">
    <property type="entry name" value="HTHLACR"/>
</dbReference>
<dbReference type="Pfam" id="PF00455">
    <property type="entry name" value="DeoRC"/>
    <property type="match status" value="1"/>
</dbReference>
<dbReference type="InterPro" id="IPR037171">
    <property type="entry name" value="NagB/RpiA_transferase-like"/>
</dbReference>
<dbReference type="InterPro" id="IPR014036">
    <property type="entry name" value="DeoR-like_C"/>
</dbReference>